<comment type="caution">
    <text evidence="4">The sequence shown here is derived from an EMBL/GenBank/DDBJ whole genome shotgun (WGS) entry which is preliminary data.</text>
</comment>
<dbReference type="InterPro" id="IPR003094">
    <property type="entry name" value="6Pfruct_kin"/>
</dbReference>
<dbReference type="GO" id="GO:0005524">
    <property type="term" value="F:ATP binding"/>
    <property type="evidence" value="ECO:0007669"/>
    <property type="project" value="UniProtKB-KW"/>
</dbReference>
<protein>
    <submittedName>
        <fullName evidence="4">Histidine phosphatase superfamily</fullName>
    </submittedName>
</protein>
<accession>A0A836CLP1</accession>
<dbReference type="FunFam" id="3.40.50.1240:FF:000006">
    <property type="entry name" value="6-phosphofructo-2-kinase/fructose-2, 6-bisphosphatase"/>
    <property type="match status" value="1"/>
</dbReference>
<dbReference type="GO" id="GO:0006000">
    <property type="term" value="P:fructose metabolic process"/>
    <property type="evidence" value="ECO:0007669"/>
    <property type="project" value="InterPro"/>
</dbReference>
<sequence>MYAKCILEVYFGVYVEFTRSTPAVCRFPQALRSGVDIAIYDAANTTARRRKWLVDRVRDLEGVHVNVIFVESVCYDADIIRENVEETKRSSPEYAHMAEHEAHEDLEARIAHYMAYYQPMDAEEGFPFIKLIDGSRQLMTNLISGYLPGKILMLLMNQHSRPRPIFMSRHGESEFNMQGRIGGNAPLTPAGRVYAAKLCEFMQALYPAGSDLAVWTSTMVRTGETVAPMTGVYDVVKWRALDEIYAGKMEGLTYEYVAQHMAGEYEARKTDKLNYRYPGRGESYQDVFIRLEPVMFEMLRCRTPLLIIGHQAILRVLYAYLKRHTPQECPTLAMPLHTVIKLTPRAYSCDEEWFSPLEEALDGKSPTSD</sequence>
<dbReference type="InterPro" id="IPR027417">
    <property type="entry name" value="P-loop_NTPase"/>
</dbReference>
<dbReference type="PROSITE" id="PS00175">
    <property type="entry name" value="PG_MUTASE"/>
    <property type="match status" value="1"/>
</dbReference>
<reference evidence="4" key="1">
    <citation type="submission" date="2021-02" db="EMBL/GenBank/DDBJ databases">
        <title>First Annotated Genome of the Yellow-green Alga Tribonema minus.</title>
        <authorList>
            <person name="Mahan K.M."/>
        </authorList>
    </citation>
    <scope>NUCLEOTIDE SEQUENCE</scope>
    <source>
        <strain evidence="4">UTEX B ZZ1240</strain>
    </source>
</reference>
<dbReference type="SUPFAM" id="SSF53254">
    <property type="entry name" value="Phosphoglycerate mutase-like"/>
    <property type="match status" value="1"/>
</dbReference>
<dbReference type="SUPFAM" id="SSF52540">
    <property type="entry name" value="P-loop containing nucleoside triphosphate hydrolases"/>
    <property type="match status" value="1"/>
</dbReference>
<evidence type="ECO:0000256" key="1">
    <source>
        <dbReference type="ARBA" id="ARBA00022741"/>
    </source>
</evidence>
<dbReference type="InterPro" id="IPR001345">
    <property type="entry name" value="PG/BPGM_mutase_AS"/>
</dbReference>
<organism evidence="4 5">
    <name type="scientific">Tribonema minus</name>
    <dbReference type="NCBI Taxonomy" id="303371"/>
    <lineage>
        <taxon>Eukaryota</taxon>
        <taxon>Sar</taxon>
        <taxon>Stramenopiles</taxon>
        <taxon>Ochrophyta</taxon>
        <taxon>PX clade</taxon>
        <taxon>Xanthophyceae</taxon>
        <taxon>Tribonematales</taxon>
        <taxon>Tribonemataceae</taxon>
        <taxon>Tribonema</taxon>
    </lineage>
</organism>
<dbReference type="Pfam" id="PF01591">
    <property type="entry name" value="6PF2K"/>
    <property type="match status" value="1"/>
</dbReference>
<dbReference type="CDD" id="cd07040">
    <property type="entry name" value="HP"/>
    <property type="match status" value="1"/>
</dbReference>
<dbReference type="GO" id="GO:0004331">
    <property type="term" value="F:fructose-2,6-bisphosphate 2-phosphatase activity"/>
    <property type="evidence" value="ECO:0007669"/>
    <property type="project" value="TreeGrafter"/>
</dbReference>
<dbReference type="PANTHER" id="PTHR10606">
    <property type="entry name" value="6-PHOSPHOFRUCTO-2-KINASE/FRUCTOSE-2,6-BISPHOSPHATASE"/>
    <property type="match status" value="1"/>
</dbReference>
<dbReference type="InterPro" id="IPR013078">
    <property type="entry name" value="His_Pase_superF_clade-1"/>
</dbReference>
<keyword evidence="1" id="KW-0547">Nucleotide-binding</keyword>
<name>A0A836CLP1_9STRA</name>
<dbReference type="InterPro" id="IPR029033">
    <property type="entry name" value="His_PPase_superfam"/>
</dbReference>
<proteinExistence type="predicted"/>
<dbReference type="Gene3D" id="3.40.50.1240">
    <property type="entry name" value="Phosphoglycerate mutase-like"/>
    <property type="match status" value="1"/>
</dbReference>
<dbReference type="AlphaFoldDB" id="A0A836CLP1"/>
<evidence type="ECO:0000259" key="3">
    <source>
        <dbReference type="Pfam" id="PF01591"/>
    </source>
</evidence>
<dbReference type="Pfam" id="PF00300">
    <property type="entry name" value="His_Phos_1"/>
    <property type="match status" value="1"/>
</dbReference>
<dbReference type="SMART" id="SM00855">
    <property type="entry name" value="PGAM"/>
    <property type="match status" value="1"/>
</dbReference>
<evidence type="ECO:0000256" key="2">
    <source>
        <dbReference type="ARBA" id="ARBA00022840"/>
    </source>
</evidence>
<dbReference type="PIRSF" id="PIRSF000709">
    <property type="entry name" value="6PFK_2-Ptase"/>
    <property type="match status" value="1"/>
</dbReference>
<dbReference type="GO" id="GO:0003873">
    <property type="term" value="F:6-phosphofructo-2-kinase activity"/>
    <property type="evidence" value="ECO:0007669"/>
    <property type="project" value="InterPro"/>
</dbReference>
<dbReference type="GO" id="GO:0005829">
    <property type="term" value="C:cytosol"/>
    <property type="evidence" value="ECO:0007669"/>
    <property type="project" value="TreeGrafter"/>
</dbReference>
<dbReference type="OrthoDB" id="267323at2759"/>
<dbReference type="Proteomes" id="UP000664859">
    <property type="component" value="Unassembled WGS sequence"/>
</dbReference>
<dbReference type="InterPro" id="IPR013079">
    <property type="entry name" value="6Phosfructo_kin"/>
</dbReference>
<dbReference type="PRINTS" id="PR00991">
    <property type="entry name" value="6PFRUCTKNASE"/>
</dbReference>
<dbReference type="GO" id="GO:0006003">
    <property type="term" value="P:fructose 2,6-bisphosphate metabolic process"/>
    <property type="evidence" value="ECO:0007669"/>
    <property type="project" value="InterPro"/>
</dbReference>
<evidence type="ECO:0000313" key="5">
    <source>
        <dbReference type="Proteomes" id="UP000664859"/>
    </source>
</evidence>
<keyword evidence="2" id="KW-0067">ATP-binding</keyword>
<dbReference type="EMBL" id="JAFCMP010000079">
    <property type="protein sequence ID" value="KAG5187946.1"/>
    <property type="molecule type" value="Genomic_DNA"/>
</dbReference>
<keyword evidence="5" id="KW-1185">Reference proteome</keyword>
<feature type="domain" description="6-phosphofructo-2-kinase" evidence="3">
    <location>
        <begin position="34"/>
        <end position="162"/>
    </location>
</feature>
<gene>
    <name evidence="4" type="ORF">JKP88DRAFT_197901</name>
</gene>
<dbReference type="PANTHER" id="PTHR10606:SF44">
    <property type="entry name" value="6-PHOSPHOFRUCTO 2-KINASE_FRUCTOSE 2,6-BISPHOSPHATASE LONG FORM"/>
    <property type="match status" value="1"/>
</dbReference>
<dbReference type="Gene3D" id="3.40.50.300">
    <property type="entry name" value="P-loop containing nucleotide triphosphate hydrolases"/>
    <property type="match status" value="1"/>
</dbReference>
<evidence type="ECO:0000313" key="4">
    <source>
        <dbReference type="EMBL" id="KAG5187946.1"/>
    </source>
</evidence>